<keyword evidence="2" id="KW-1185">Reference proteome</keyword>
<accession>A0ABN8TU60</accession>
<sequence>MTVSIYYPYIPYIPTPCEPHAKLPTSFSVNIPFSAAIT</sequence>
<name>A0ABN8TU60_9VIBR</name>
<reference evidence="1" key="1">
    <citation type="submission" date="2022-06" db="EMBL/GenBank/DDBJ databases">
        <authorList>
            <person name="Goudenege D."/>
            <person name="Le Roux F."/>
        </authorList>
    </citation>
    <scope>NUCLEOTIDE SEQUENCE</scope>
    <source>
        <strain evidence="1">12-063</strain>
    </source>
</reference>
<organism evidence="1 2">
    <name type="scientific">Vibrio aestuarianus</name>
    <dbReference type="NCBI Taxonomy" id="28171"/>
    <lineage>
        <taxon>Bacteria</taxon>
        <taxon>Pseudomonadati</taxon>
        <taxon>Pseudomonadota</taxon>
        <taxon>Gammaproteobacteria</taxon>
        <taxon>Vibrionales</taxon>
        <taxon>Vibrionaceae</taxon>
        <taxon>Vibrio</taxon>
    </lineage>
</organism>
<comment type="caution">
    <text evidence="1">The sequence shown here is derived from an EMBL/GenBank/DDBJ whole genome shotgun (WGS) entry which is preliminary data.</text>
</comment>
<gene>
    <name evidence="1" type="ORF">VAE063_910025</name>
</gene>
<evidence type="ECO:0000313" key="1">
    <source>
        <dbReference type="EMBL" id="CAH8220552.1"/>
    </source>
</evidence>
<dbReference type="Proteomes" id="UP001152658">
    <property type="component" value="Unassembled WGS sequence"/>
</dbReference>
<dbReference type="EMBL" id="CALYLK010000132">
    <property type="protein sequence ID" value="CAH8220552.1"/>
    <property type="molecule type" value="Genomic_DNA"/>
</dbReference>
<protein>
    <submittedName>
        <fullName evidence="1">Uncharacterized protein</fullName>
    </submittedName>
</protein>
<proteinExistence type="predicted"/>
<evidence type="ECO:0000313" key="2">
    <source>
        <dbReference type="Proteomes" id="UP001152658"/>
    </source>
</evidence>